<feature type="domain" description="MacB-like periplasmic core" evidence="3">
    <location>
        <begin position="7"/>
        <end position="140"/>
    </location>
</feature>
<evidence type="ECO:0000256" key="2">
    <source>
        <dbReference type="SAM" id="Phobius"/>
    </source>
</evidence>
<dbReference type="PANTHER" id="PTHR30572">
    <property type="entry name" value="MEMBRANE COMPONENT OF TRANSPORTER-RELATED"/>
    <property type="match status" value="1"/>
</dbReference>
<proteinExistence type="inferred from homology"/>
<evidence type="ECO:0000313" key="4">
    <source>
        <dbReference type="EMBL" id="MFD1049265.1"/>
    </source>
</evidence>
<feature type="transmembrane region" description="Helical" evidence="2">
    <location>
        <begin position="133"/>
        <end position="152"/>
    </location>
</feature>
<keyword evidence="2" id="KW-0472">Membrane</keyword>
<protein>
    <submittedName>
        <fullName evidence="4">ABC transporter permease</fullName>
    </submittedName>
</protein>
<dbReference type="InterPro" id="IPR025857">
    <property type="entry name" value="MacB_PCD"/>
</dbReference>
<sequence>TRPLRAVLSALGIAIGIAAMIAVVSIPASSNKALADQLAALGPNLLTVKPGKTFFSEDAKLPTTSVPMVKHIKPVTGACATGSIKDATVRRNDKVNASETSGLAVLAAELNLLQVLNGSVNSGKWLDDVKAKYPTVVLGSVAVVVLLALPSARRLDQK</sequence>
<keyword evidence="5" id="KW-1185">Reference proteome</keyword>
<comment type="similarity">
    <text evidence="1">Belongs to the ABC-4 integral membrane protein family.</text>
</comment>
<name>A0ABW3MIJ9_9PSEU</name>
<evidence type="ECO:0000256" key="1">
    <source>
        <dbReference type="ARBA" id="ARBA00038076"/>
    </source>
</evidence>
<feature type="non-terminal residue" evidence="4">
    <location>
        <position position="1"/>
    </location>
</feature>
<organism evidence="4 5">
    <name type="scientific">Kibdelosporangium lantanae</name>
    <dbReference type="NCBI Taxonomy" id="1497396"/>
    <lineage>
        <taxon>Bacteria</taxon>
        <taxon>Bacillati</taxon>
        <taxon>Actinomycetota</taxon>
        <taxon>Actinomycetes</taxon>
        <taxon>Pseudonocardiales</taxon>
        <taxon>Pseudonocardiaceae</taxon>
        <taxon>Kibdelosporangium</taxon>
    </lineage>
</organism>
<accession>A0ABW3MIJ9</accession>
<reference evidence="5" key="1">
    <citation type="journal article" date="2019" name="Int. J. Syst. Evol. Microbiol.">
        <title>The Global Catalogue of Microorganisms (GCM) 10K type strain sequencing project: providing services to taxonomists for standard genome sequencing and annotation.</title>
        <authorList>
            <consortium name="The Broad Institute Genomics Platform"/>
            <consortium name="The Broad Institute Genome Sequencing Center for Infectious Disease"/>
            <person name="Wu L."/>
            <person name="Ma J."/>
        </authorList>
    </citation>
    <scope>NUCLEOTIDE SEQUENCE [LARGE SCALE GENOMIC DNA]</scope>
    <source>
        <strain evidence="5">JCM 31486</strain>
    </source>
</reference>
<evidence type="ECO:0000313" key="5">
    <source>
        <dbReference type="Proteomes" id="UP001597045"/>
    </source>
</evidence>
<keyword evidence="2" id="KW-0812">Transmembrane</keyword>
<dbReference type="Proteomes" id="UP001597045">
    <property type="component" value="Unassembled WGS sequence"/>
</dbReference>
<comment type="caution">
    <text evidence="4">The sequence shown here is derived from an EMBL/GenBank/DDBJ whole genome shotgun (WGS) entry which is preliminary data.</text>
</comment>
<gene>
    <name evidence="4" type="ORF">ACFQ1S_28870</name>
</gene>
<dbReference type="PANTHER" id="PTHR30572:SF4">
    <property type="entry name" value="ABC TRANSPORTER PERMEASE YTRF"/>
    <property type="match status" value="1"/>
</dbReference>
<dbReference type="InterPro" id="IPR050250">
    <property type="entry name" value="Macrolide_Exporter_MacB"/>
</dbReference>
<dbReference type="EMBL" id="JBHTIS010002076">
    <property type="protein sequence ID" value="MFD1049265.1"/>
    <property type="molecule type" value="Genomic_DNA"/>
</dbReference>
<dbReference type="Pfam" id="PF12704">
    <property type="entry name" value="MacB_PCD"/>
    <property type="match status" value="1"/>
</dbReference>
<evidence type="ECO:0000259" key="3">
    <source>
        <dbReference type="Pfam" id="PF12704"/>
    </source>
</evidence>
<keyword evidence="2" id="KW-1133">Transmembrane helix</keyword>